<evidence type="ECO:0000256" key="1">
    <source>
        <dbReference type="ARBA" id="ARBA00008026"/>
    </source>
</evidence>
<dbReference type="Pfam" id="PF02769">
    <property type="entry name" value="AIRS_C"/>
    <property type="match status" value="1"/>
</dbReference>
<dbReference type="Gene3D" id="3.90.650.10">
    <property type="entry name" value="PurM-like C-terminal domain"/>
    <property type="match status" value="1"/>
</dbReference>
<dbReference type="SUPFAM" id="SSF56042">
    <property type="entry name" value="PurM C-terminal domain-like"/>
    <property type="match status" value="1"/>
</dbReference>
<evidence type="ECO:0000256" key="9">
    <source>
        <dbReference type="HAMAP-Rule" id="MF_00625"/>
    </source>
</evidence>
<gene>
    <name evidence="9" type="primary">selD</name>
    <name evidence="12" type="ORF">FHX64_000548</name>
</gene>
<dbReference type="CDD" id="cd02195">
    <property type="entry name" value="SelD"/>
    <property type="match status" value="1"/>
</dbReference>
<dbReference type="AlphaFoldDB" id="A0A7W5DNX1"/>
<dbReference type="GO" id="GO:0005524">
    <property type="term" value="F:ATP binding"/>
    <property type="evidence" value="ECO:0007669"/>
    <property type="project" value="UniProtKB-UniRule"/>
</dbReference>
<feature type="active site" evidence="9">
    <location>
        <position position="14"/>
    </location>
</feature>
<comment type="cofactor">
    <cofactor evidence="9">
        <name>Mg(2+)</name>
        <dbReference type="ChEBI" id="CHEBI:18420"/>
    </cofactor>
    <text evidence="9">Binds 1 Mg(2+) ion per monomer.</text>
</comment>
<accession>A0A7W5DNX1</accession>
<dbReference type="GO" id="GO:0005737">
    <property type="term" value="C:cytoplasm"/>
    <property type="evidence" value="ECO:0007669"/>
    <property type="project" value="TreeGrafter"/>
</dbReference>
<comment type="similarity">
    <text evidence="1 9">Belongs to the selenophosphate synthase 1 family. Class I subfamily.</text>
</comment>
<keyword evidence="8 9" id="KW-0711">Selenium</keyword>
<feature type="binding site" evidence="9">
    <location>
        <position position="88"/>
    </location>
    <ligand>
        <name>Mg(2+)</name>
        <dbReference type="ChEBI" id="CHEBI:18420"/>
    </ligand>
</feature>
<keyword evidence="2 9" id="KW-0808">Transferase</keyword>
<feature type="binding site" description="in other chain" evidence="9">
    <location>
        <position position="65"/>
    </location>
    <ligand>
        <name>ATP</name>
        <dbReference type="ChEBI" id="CHEBI:30616"/>
        <note>ligand shared between dimeric partners</note>
    </ligand>
</feature>
<dbReference type="FunFam" id="3.30.1330.10:FF:000003">
    <property type="entry name" value="Selenide, water dikinase"/>
    <property type="match status" value="1"/>
</dbReference>
<keyword evidence="13" id="KW-1185">Reference proteome</keyword>
<dbReference type="NCBIfam" id="TIGR00476">
    <property type="entry name" value="selD"/>
    <property type="match status" value="1"/>
</dbReference>
<dbReference type="InterPro" id="IPR004536">
    <property type="entry name" value="SPS/SelD"/>
</dbReference>
<feature type="binding site" evidence="9">
    <location>
        <begin position="136"/>
        <end position="138"/>
    </location>
    <ligand>
        <name>ATP</name>
        <dbReference type="ChEBI" id="CHEBI:30616"/>
        <note>ligand shared between dimeric partners</note>
    </ligand>
</feature>
<dbReference type="HAMAP" id="MF_00625">
    <property type="entry name" value="SelD"/>
    <property type="match status" value="1"/>
</dbReference>
<evidence type="ECO:0000256" key="7">
    <source>
        <dbReference type="ARBA" id="ARBA00022842"/>
    </source>
</evidence>
<evidence type="ECO:0000256" key="8">
    <source>
        <dbReference type="ARBA" id="ARBA00023266"/>
    </source>
</evidence>
<feature type="site" description="Important for catalytic activity" evidence="9">
    <location>
        <position position="17"/>
    </location>
</feature>
<feature type="domain" description="PurM-like N-terminal" evidence="10">
    <location>
        <begin position="47"/>
        <end position="154"/>
    </location>
</feature>
<dbReference type="GO" id="GO:0004756">
    <property type="term" value="F:selenide, water dikinase activity"/>
    <property type="evidence" value="ECO:0007669"/>
    <property type="project" value="UniProtKB-UniRule"/>
</dbReference>
<feature type="binding site" description="in other chain" evidence="9">
    <location>
        <position position="88"/>
    </location>
    <ligand>
        <name>ATP</name>
        <dbReference type="ChEBI" id="CHEBI:30616"/>
        <note>ligand shared between dimeric partners</note>
    </ligand>
</feature>
<keyword evidence="4 9" id="KW-0547">Nucleotide-binding</keyword>
<dbReference type="GO" id="GO:0016260">
    <property type="term" value="P:selenocysteine biosynthetic process"/>
    <property type="evidence" value="ECO:0007669"/>
    <property type="project" value="InterPro"/>
</dbReference>
<feature type="binding site" description="in other chain" evidence="9">
    <location>
        <begin position="45"/>
        <end position="47"/>
    </location>
    <ligand>
        <name>ATP</name>
        <dbReference type="ChEBI" id="CHEBI:30616"/>
        <note>ligand shared between dimeric partners</note>
    </ligand>
</feature>
<dbReference type="InterPro" id="IPR023061">
    <property type="entry name" value="SelD_I"/>
</dbReference>
<evidence type="ECO:0000259" key="10">
    <source>
        <dbReference type="Pfam" id="PF00586"/>
    </source>
</evidence>
<dbReference type="InterPro" id="IPR036921">
    <property type="entry name" value="PurM-like_N_sf"/>
</dbReference>
<feature type="binding site" evidence="9">
    <location>
        <position position="48"/>
    </location>
    <ligand>
        <name>Mg(2+)</name>
        <dbReference type="ChEBI" id="CHEBI:18420"/>
    </ligand>
</feature>
<evidence type="ECO:0000256" key="2">
    <source>
        <dbReference type="ARBA" id="ARBA00022679"/>
    </source>
</evidence>
<dbReference type="FunFam" id="3.90.650.10:FF:000004">
    <property type="entry name" value="Selenide, water dikinase"/>
    <property type="match status" value="1"/>
</dbReference>
<dbReference type="SUPFAM" id="SSF55326">
    <property type="entry name" value="PurM N-terminal domain-like"/>
    <property type="match status" value="1"/>
</dbReference>
<evidence type="ECO:0000313" key="12">
    <source>
        <dbReference type="EMBL" id="MBB3186385.1"/>
    </source>
</evidence>
<proteinExistence type="inferred from homology"/>
<keyword evidence="7 9" id="KW-0460">Magnesium</keyword>
<dbReference type="Pfam" id="PF00586">
    <property type="entry name" value="AIRS"/>
    <property type="match status" value="1"/>
</dbReference>
<dbReference type="InterPro" id="IPR010918">
    <property type="entry name" value="PurM-like_C_dom"/>
</dbReference>
<dbReference type="InterPro" id="IPR016188">
    <property type="entry name" value="PurM-like_N"/>
</dbReference>
<keyword evidence="3 9" id="KW-0479">Metal-binding</keyword>
<sequence>MDIQLTHFSPGSGCGCKISPKELEVILADTKERMHFDALLVGNESKDDAAVYDLGNGSAVISTTDFFTPIVDDPFDFGRIAATNAINDVFAMGGTPLMAIAILGWPLEKLSSSLAQQVVQGAKAVCEMLHIPLAGGHSIDISDPIFGLAVTGLVSMENIKRNDTAKAGCRIFLTKPLGIGLITTAEKKGLVQPDHKAEAVRWMTTPNSAGAAFAKLPGVAALTDVTGFGLMGHLLEMAEGSKLTAVVNIEHVPMIEGVRYYIEQKCMPGGTFRNFNSYGHKVEPMSESLKALLCDPQTSGGLMVAVEPDSVAEFKKIAAEQGVHPVEIGHFEPESGPFHVVFRD</sequence>
<dbReference type="PANTHER" id="PTHR10256">
    <property type="entry name" value="SELENIDE, WATER DIKINASE"/>
    <property type="match status" value="1"/>
</dbReference>
<dbReference type="InterPro" id="IPR036676">
    <property type="entry name" value="PurM-like_C_sf"/>
</dbReference>
<dbReference type="PANTHER" id="PTHR10256:SF0">
    <property type="entry name" value="INACTIVE SELENIDE, WATER DIKINASE-LIKE PROTEIN-RELATED"/>
    <property type="match status" value="1"/>
</dbReference>
<dbReference type="NCBIfam" id="NF002098">
    <property type="entry name" value="PRK00943.1"/>
    <property type="match status" value="1"/>
</dbReference>
<protein>
    <recommendedName>
        <fullName evidence="9">Selenide, water dikinase</fullName>
        <ecNumber evidence="9">2.7.9.3</ecNumber>
    </recommendedName>
    <alternativeName>
        <fullName evidence="9">Selenium donor protein</fullName>
    </alternativeName>
    <alternativeName>
        <fullName evidence="9">Selenophosphate synthase</fullName>
    </alternativeName>
</protein>
<reference evidence="12 13" key="1">
    <citation type="submission" date="2020-08" db="EMBL/GenBank/DDBJ databases">
        <title>Genomic Encyclopedia of Type Strains, Phase IV (KMG-IV): sequencing the most valuable type-strain genomes for metagenomic binning, comparative biology and taxonomic classification.</title>
        <authorList>
            <person name="Goeker M."/>
        </authorList>
    </citation>
    <scope>NUCLEOTIDE SEQUENCE [LARGE SCALE GENOMIC DNA]</scope>
    <source>
        <strain evidence="12 13">DSM 27471</strain>
    </source>
</reference>
<dbReference type="EMBL" id="JACHYB010000001">
    <property type="protein sequence ID" value="MBB3186385.1"/>
    <property type="molecule type" value="Genomic_DNA"/>
</dbReference>
<comment type="subunit">
    <text evidence="9">Homodimer.</text>
</comment>
<organism evidence="12 13">
    <name type="scientific">Microbacter margulisiae</name>
    <dbReference type="NCBI Taxonomy" id="1350067"/>
    <lineage>
        <taxon>Bacteria</taxon>
        <taxon>Pseudomonadati</taxon>
        <taxon>Bacteroidota</taxon>
        <taxon>Bacteroidia</taxon>
        <taxon>Bacteroidales</taxon>
        <taxon>Porphyromonadaceae</taxon>
        <taxon>Microbacter</taxon>
    </lineage>
</organism>
<dbReference type="GO" id="GO:0000287">
    <property type="term" value="F:magnesium ion binding"/>
    <property type="evidence" value="ECO:0007669"/>
    <property type="project" value="UniProtKB-UniRule"/>
</dbReference>
<comment type="function">
    <text evidence="9">Synthesizes selenophosphate from selenide and ATP.</text>
</comment>
<feature type="binding site" evidence="9">
    <location>
        <position position="224"/>
    </location>
    <ligand>
        <name>Mg(2+)</name>
        <dbReference type="ChEBI" id="CHEBI:18420"/>
    </ligand>
</feature>
<evidence type="ECO:0000313" key="13">
    <source>
        <dbReference type="Proteomes" id="UP000544222"/>
    </source>
</evidence>
<evidence type="ECO:0000256" key="4">
    <source>
        <dbReference type="ARBA" id="ARBA00022741"/>
    </source>
</evidence>
<comment type="caution">
    <text evidence="12">The sequence shown here is derived from an EMBL/GenBank/DDBJ whole genome shotgun (WGS) entry which is preliminary data.</text>
</comment>
<name>A0A7W5DNX1_9PORP</name>
<dbReference type="PIRSF" id="PIRSF036407">
    <property type="entry name" value="Selenphspht_syn"/>
    <property type="match status" value="1"/>
</dbReference>
<keyword evidence="6 9" id="KW-0067">ATP-binding</keyword>
<feature type="domain" description="PurM-like C-terminal" evidence="11">
    <location>
        <begin position="166"/>
        <end position="336"/>
    </location>
</feature>
<dbReference type="Proteomes" id="UP000544222">
    <property type="component" value="Unassembled WGS sequence"/>
</dbReference>
<comment type="catalytic activity">
    <reaction evidence="9">
        <text>hydrogenselenide + ATP + H2O = selenophosphate + AMP + phosphate + 2 H(+)</text>
        <dbReference type="Rhea" id="RHEA:18737"/>
        <dbReference type="ChEBI" id="CHEBI:15377"/>
        <dbReference type="ChEBI" id="CHEBI:15378"/>
        <dbReference type="ChEBI" id="CHEBI:16144"/>
        <dbReference type="ChEBI" id="CHEBI:29317"/>
        <dbReference type="ChEBI" id="CHEBI:30616"/>
        <dbReference type="ChEBI" id="CHEBI:43474"/>
        <dbReference type="ChEBI" id="CHEBI:456215"/>
        <dbReference type="EC" id="2.7.9.3"/>
    </reaction>
</comment>
<keyword evidence="5 9" id="KW-0418">Kinase</keyword>
<feature type="binding site" description="in other chain" evidence="9">
    <location>
        <position position="17"/>
    </location>
    <ligand>
        <name>ATP</name>
        <dbReference type="ChEBI" id="CHEBI:30616"/>
        <note>ligand shared between dimeric partners</note>
    </ligand>
</feature>
<evidence type="ECO:0000259" key="11">
    <source>
        <dbReference type="Pfam" id="PF02769"/>
    </source>
</evidence>
<evidence type="ECO:0000256" key="6">
    <source>
        <dbReference type="ARBA" id="ARBA00022840"/>
    </source>
</evidence>
<evidence type="ECO:0000256" key="5">
    <source>
        <dbReference type="ARBA" id="ARBA00022777"/>
    </source>
</evidence>
<dbReference type="Gene3D" id="3.30.1330.10">
    <property type="entry name" value="PurM-like, N-terminal domain"/>
    <property type="match status" value="1"/>
</dbReference>
<evidence type="ECO:0000256" key="3">
    <source>
        <dbReference type="ARBA" id="ARBA00022723"/>
    </source>
</evidence>
<dbReference type="EC" id="2.7.9.3" evidence="9"/>